<keyword evidence="1" id="KW-0472">Membrane</keyword>
<feature type="transmembrane region" description="Helical" evidence="1">
    <location>
        <begin position="140"/>
        <end position="159"/>
    </location>
</feature>
<dbReference type="InterPro" id="IPR012429">
    <property type="entry name" value="HGSNAT_cat"/>
</dbReference>
<evidence type="ECO:0000313" key="3">
    <source>
        <dbReference type="EMBL" id="KUG14649.1"/>
    </source>
</evidence>
<dbReference type="EMBL" id="LNQE01001634">
    <property type="protein sequence ID" value="KUG14649.1"/>
    <property type="molecule type" value="Genomic_DNA"/>
</dbReference>
<feature type="transmembrane region" description="Helical" evidence="1">
    <location>
        <begin position="48"/>
        <end position="70"/>
    </location>
</feature>
<feature type="transmembrane region" description="Helical" evidence="1">
    <location>
        <begin position="21"/>
        <end position="42"/>
    </location>
</feature>
<organism evidence="3">
    <name type="scientific">hydrocarbon metagenome</name>
    <dbReference type="NCBI Taxonomy" id="938273"/>
    <lineage>
        <taxon>unclassified sequences</taxon>
        <taxon>metagenomes</taxon>
        <taxon>ecological metagenomes</taxon>
    </lineage>
</organism>
<feature type="transmembrane region" description="Helical" evidence="1">
    <location>
        <begin position="225"/>
        <end position="243"/>
    </location>
</feature>
<proteinExistence type="predicted"/>
<comment type="caution">
    <text evidence="3">The sequence shown here is derived from an EMBL/GenBank/DDBJ whole genome shotgun (WGS) entry which is preliminary data.</text>
</comment>
<accession>A0A0W8F1F0</accession>
<feature type="transmembrane region" description="Helical" evidence="1">
    <location>
        <begin position="91"/>
        <end position="108"/>
    </location>
</feature>
<dbReference type="AlphaFoldDB" id="A0A0W8F1F0"/>
<keyword evidence="1" id="KW-0812">Transmembrane</keyword>
<keyword evidence="1" id="KW-1133">Transmembrane helix</keyword>
<dbReference type="Pfam" id="PF07786">
    <property type="entry name" value="HGSNAT_cat"/>
    <property type="match status" value="1"/>
</dbReference>
<name>A0A0W8F1F0_9ZZZZ</name>
<sequence length="253" mass="27783">MTTSHVPQRFPEIDLARGIAVIMMVVFHIAFDLYFLGIVPIQASSLPWRVLALSTAGLFLFIVGVSLSISASHAQRNLSREAYILKYLRRGAGIFLLGIGITLVTWVLLPGLFIRFGILHLIGLAVAASPLYTRFSWANLVMGSAIISLGPVVAGIQGSDWLLWLGIHPPTFYSIDYTPVFPWLGVVLIGVFFGNILYPGGRQRWQPVVPAPVKETVGFLGRHSLAIYLIHQPVILGVIFLLYPDVLAMVVPL</sequence>
<evidence type="ECO:0000256" key="1">
    <source>
        <dbReference type="SAM" id="Phobius"/>
    </source>
</evidence>
<feature type="transmembrane region" description="Helical" evidence="1">
    <location>
        <begin position="179"/>
        <end position="198"/>
    </location>
</feature>
<feature type="domain" description="Heparan-alpha-glucosaminide N-acetyltransferase catalytic" evidence="2">
    <location>
        <begin position="9"/>
        <end position="233"/>
    </location>
</feature>
<protein>
    <recommendedName>
        <fullName evidence="2">Heparan-alpha-glucosaminide N-acetyltransferase catalytic domain-containing protein</fullName>
    </recommendedName>
</protein>
<reference evidence="3" key="1">
    <citation type="journal article" date="2015" name="Proc. Natl. Acad. Sci. U.S.A.">
        <title>Networks of energetic and metabolic interactions define dynamics in microbial communities.</title>
        <authorList>
            <person name="Embree M."/>
            <person name="Liu J.K."/>
            <person name="Al-Bassam M.M."/>
            <person name="Zengler K."/>
        </authorList>
    </citation>
    <scope>NUCLEOTIDE SEQUENCE</scope>
</reference>
<evidence type="ECO:0000259" key="2">
    <source>
        <dbReference type="Pfam" id="PF07786"/>
    </source>
</evidence>
<gene>
    <name evidence="3" type="ORF">ASZ90_015706</name>
</gene>